<dbReference type="Proteomes" id="UP000051008">
    <property type="component" value="Unassembled WGS sequence"/>
</dbReference>
<dbReference type="GO" id="GO:0016780">
    <property type="term" value="F:phosphotransferase activity, for other substituted phosphate groups"/>
    <property type="evidence" value="ECO:0007669"/>
    <property type="project" value="TreeGrafter"/>
</dbReference>
<dbReference type="PATRIC" id="fig|1423718.3.peg.1919"/>
<comment type="similarity">
    <text evidence="1">Belongs to the bacterial sugar transferase family.</text>
</comment>
<evidence type="ECO:0000259" key="2">
    <source>
        <dbReference type="Pfam" id="PF02397"/>
    </source>
</evidence>
<proteinExistence type="inferred from homology"/>
<evidence type="ECO:0000313" key="3">
    <source>
        <dbReference type="EMBL" id="KRM64571.1"/>
    </source>
</evidence>
<reference evidence="3 4" key="1">
    <citation type="journal article" date="2015" name="Genome Announc.">
        <title>Expanding the biotechnology potential of lactobacilli through comparative genomics of 213 strains and associated genera.</title>
        <authorList>
            <person name="Sun Z."/>
            <person name="Harris H.M."/>
            <person name="McCann A."/>
            <person name="Guo C."/>
            <person name="Argimon S."/>
            <person name="Zhang W."/>
            <person name="Yang X."/>
            <person name="Jeffery I.B."/>
            <person name="Cooney J.C."/>
            <person name="Kagawa T.F."/>
            <person name="Liu W."/>
            <person name="Song Y."/>
            <person name="Salvetti E."/>
            <person name="Wrobel A."/>
            <person name="Rasinkangas P."/>
            <person name="Parkhill J."/>
            <person name="Rea M.C."/>
            <person name="O'Sullivan O."/>
            <person name="Ritari J."/>
            <person name="Douillard F.P."/>
            <person name="Paul Ross R."/>
            <person name="Yang R."/>
            <person name="Briner A.E."/>
            <person name="Felis G.E."/>
            <person name="de Vos W.M."/>
            <person name="Barrangou R."/>
            <person name="Klaenhammer T.R."/>
            <person name="Caufield P.W."/>
            <person name="Cui Y."/>
            <person name="Zhang H."/>
            <person name="O'Toole P.W."/>
        </authorList>
    </citation>
    <scope>NUCLEOTIDE SEQUENCE [LARGE SCALE GENOMIC DNA]</scope>
    <source>
        <strain evidence="3 4">DSM 20509</strain>
    </source>
</reference>
<dbReference type="PANTHER" id="PTHR30576">
    <property type="entry name" value="COLANIC BIOSYNTHESIS UDP-GLUCOSE LIPID CARRIER TRANSFERASE"/>
    <property type="match status" value="1"/>
</dbReference>
<organism evidence="3 4">
    <name type="scientific">Ligilactobacillus agilis DSM 20509</name>
    <dbReference type="NCBI Taxonomy" id="1423718"/>
    <lineage>
        <taxon>Bacteria</taxon>
        <taxon>Bacillati</taxon>
        <taxon>Bacillota</taxon>
        <taxon>Bacilli</taxon>
        <taxon>Lactobacillales</taxon>
        <taxon>Lactobacillaceae</taxon>
        <taxon>Ligilactobacillus</taxon>
    </lineage>
</organism>
<dbReference type="InterPro" id="IPR003362">
    <property type="entry name" value="Bact_transf"/>
</dbReference>
<accession>A0A0R2AJA0</accession>
<dbReference type="Pfam" id="PF02397">
    <property type="entry name" value="Bac_transf"/>
    <property type="match status" value="1"/>
</dbReference>
<protein>
    <submittedName>
        <fullName evidence="3">Undecaprenyl-phosphate beta-glucosephosphotransferase</fullName>
    </submittedName>
</protein>
<evidence type="ECO:0000256" key="1">
    <source>
        <dbReference type="ARBA" id="ARBA00006464"/>
    </source>
</evidence>
<keyword evidence="4" id="KW-1185">Reference proteome</keyword>
<sequence length="138" mass="15958">MHVDADKKLAELKAQNEVDGPMFKMKNDPRVTRVGHFLRKTSLDELPQLFNVLLGNMSLVGPRPPLPSEVLEYTEYDKQRLWVIPGITGLWQATVRNSVGFHEMVELDLEYIQRASLWFDFIILLKTVKVVFKPNDAY</sequence>
<dbReference type="AlphaFoldDB" id="A0A0R2AJA0"/>
<comment type="caution">
    <text evidence="3">The sequence shown here is derived from an EMBL/GenBank/DDBJ whole genome shotgun (WGS) entry which is preliminary data.</text>
</comment>
<dbReference type="PANTHER" id="PTHR30576:SF10">
    <property type="entry name" value="SLL5057 PROTEIN"/>
    <property type="match status" value="1"/>
</dbReference>
<evidence type="ECO:0000313" key="4">
    <source>
        <dbReference type="Proteomes" id="UP000051008"/>
    </source>
</evidence>
<gene>
    <name evidence="3" type="ORF">FC14_GL001849</name>
</gene>
<keyword evidence="3" id="KW-0808">Transferase</keyword>
<dbReference type="EMBL" id="AYYP01000030">
    <property type="protein sequence ID" value="KRM64571.1"/>
    <property type="molecule type" value="Genomic_DNA"/>
</dbReference>
<feature type="domain" description="Bacterial sugar transferase" evidence="2">
    <location>
        <begin position="1"/>
        <end position="133"/>
    </location>
</feature>
<name>A0A0R2AJA0_9LACO</name>